<dbReference type="Proteomes" id="UP000887222">
    <property type="component" value="Unassembled WGS sequence"/>
</dbReference>
<comment type="caution">
    <text evidence="2">The sequence shown here is derived from an EMBL/GenBank/DDBJ whole genome shotgun (WGS) entry which is preliminary data.</text>
</comment>
<evidence type="ECO:0000313" key="2">
    <source>
        <dbReference type="EMBL" id="GIZ50054.1"/>
    </source>
</evidence>
<feature type="compositionally biased region" description="Acidic residues" evidence="1">
    <location>
        <begin position="38"/>
        <end position="51"/>
    </location>
</feature>
<proteinExistence type="predicted"/>
<evidence type="ECO:0000313" key="3">
    <source>
        <dbReference type="Proteomes" id="UP000887222"/>
    </source>
</evidence>
<protein>
    <recommendedName>
        <fullName evidence="4">DNA-binding protein H-NS</fullName>
    </recommendedName>
</protein>
<evidence type="ECO:0000256" key="1">
    <source>
        <dbReference type="SAM" id="MobiDB-lite"/>
    </source>
</evidence>
<organism evidence="2 3">
    <name type="scientific">Noviherbaspirillum aridicola</name>
    <dbReference type="NCBI Taxonomy" id="2849687"/>
    <lineage>
        <taxon>Bacteria</taxon>
        <taxon>Pseudomonadati</taxon>
        <taxon>Pseudomonadota</taxon>
        <taxon>Betaproteobacteria</taxon>
        <taxon>Burkholderiales</taxon>
        <taxon>Oxalobacteraceae</taxon>
        <taxon>Noviherbaspirillum</taxon>
    </lineage>
</organism>
<sequence length="51" mass="5567">MENDDDAVRRMLGMKLIEAARKAGADLDAPKRPTPPPADEEADDSSDFFSC</sequence>
<name>A0ABQ4PYW8_9BURK</name>
<feature type="compositionally biased region" description="Basic and acidic residues" evidence="1">
    <location>
        <begin position="21"/>
        <end position="31"/>
    </location>
</feature>
<feature type="region of interest" description="Disordered" evidence="1">
    <location>
        <begin position="21"/>
        <end position="51"/>
    </location>
</feature>
<keyword evidence="3" id="KW-1185">Reference proteome</keyword>
<gene>
    <name evidence="2" type="ORF">NCCP691_00680</name>
</gene>
<dbReference type="RefSeq" id="WP_220806245.1">
    <property type="nucleotide sequence ID" value="NZ_BPMK01000001.1"/>
</dbReference>
<evidence type="ECO:0008006" key="4">
    <source>
        <dbReference type="Google" id="ProtNLM"/>
    </source>
</evidence>
<dbReference type="EMBL" id="BPMK01000001">
    <property type="protein sequence ID" value="GIZ50054.1"/>
    <property type="molecule type" value="Genomic_DNA"/>
</dbReference>
<accession>A0ABQ4PYW8</accession>
<reference evidence="2 3" key="1">
    <citation type="journal article" date="2022" name="Int. J. Syst. Evol. Microbiol.">
        <title>Noviherbaspirillum aridicola sp. nov., isolated from an arid soil in Pakistan.</title>
        <authorList>
            <person name="Khan I.U."/>
            <person name="Saqib M."/>
            <person name="Amin A."/>
            <person name="Hussain F."/>
            <person name="Li L."/>
            <person name="Liu Y.H."/>
            <person name="Fang B.Z."/>
            <person name="Ahmed I."/>
            <person name="Li W.J."/>
        </authorList>
    </citation>
    <scope>NUCLEOTIDE SEQUENCE [LARGE SCALE GENOMIC DNA]</scope>
    <source>
        <strain evidence="2 3">NCCP-691</strain>
    </source>
</reference>